<organism evidence="1 2">
    <name type="scientific">Bradyrhizobium japonicum</name>
    <dbReference type="NCBI Taxonomy" id="375"/>
    <lineage>
        <taxon>Bacteria</taxon>
        <taxon>Pseudomonadati</taxon>
        <taxon>Pseudomonadota</taxon>
        <taxon>Alphaproteobacteria</taxon>
        <taxon>Hyphomicrobiales</taxon>
        <taxon>Nitrobacteraceae</taxon>
        <taxon>Bradyrhizobium</taxon>
    </lineage>
</organism>
<dbReference type="Proteomes" id="UP000181962">
    <property type="component" value="Chromosome"/>
</dbReference>
<reference evidence="1 2" key="1">
    <citation type="submission" date="2016-11" db="EMBL/GenBank/DDBJ databases">
        <title>Complete Genome Sequence of Bradyrhizobium sp. strain J5, an isolated from soybean nodule in Hokkaido.</title>
        <authorList>
            <person name="Kanehara K."/>
        </authorList>
    </citation>
    <scope>NUCLEOTIDE SEQUENCE [LARGE SCALE GENOMIC DNA]</scope>
    <source>
        <strain evidence="1 2">J5</strain>
    </source>
</reference>
<accession>A0A1L3FCA5</accession>
<dbReference type="EMBL" id="CP017637">
    <property type="protein sequence ID" value="APG10934.1"/>
    <property type="molecule type" value="Genomic_DNA"/>
</dbReference>
<proteinExistence type="predicted"/>
<evidence type="ECO:0000313" key="1">
    <source>
        <dbReference type="EMBL" id="APG10934.1"/>
    </source>
</evidence>
<protein>
    <submittedName>
        <fullName evidence="1">Uncharacterized protein</fullName>
    </submittedName>
</protein>
<sequence>MGLDIYHLHIDDDVTDFPVIIDVEQAQLQKIVQFSRKKTNQYIDFERLLSDHGFSAQNYYQALHQRELSGIGKFSDSFYFCPTGESDPMNPSQTGLYFTDKRSFFAPKPQLPPNVLKRLKTFKIKQYPMVDRLEDVVYTKQIGYQRNAVADAFFNEFLPDGMFVEKSYAQRIFELTIAEAQQDFRTSFLDNWDDQRSLVVVSW</sequence>
<evidence type="ECO:0000313" key="2">
    <source>
        <dbReference type="Proteomes" id="UP000181962"/>
    </source>
</evidence>
<name>A0A1L3FCA5_BRAJP</name>
<dbReference type="AlphaFoldDB" id="A0A1L3FCA5"/>
<dbReference type="RefSeq" id="WP_071912545.1">
    <property type="nucleotide sequence ID" value="NZ_CP017637.1"/>
</dbReference>
<gene>
    <name evidence="1" type="ORF">BKD09_21615</name>
</gene>